<dbReference type="Proteomes" id="UP000011932">
    <property type="component" value="Chromosome"/>
</dbReference>
<dbReference type="InterPro" id="IPR007393">
    <property type="entry name" value="YlxR_dom"/>
</dbReference>
<accession>M4VIM3</accession>
<dbReference type="EMBL" id="CP003538">
    <property type="protein sequence ID" value="AGH97896.1"/>
    <property type="molecule type" value="Genomic_DNA"/>
</dbReference>
<evidence type="ECO:0000313" key="2">
    <source>
        <dbReference type="EMBL" id="AGH97896.1"/>
    </source>
</evidence>
<dbReference type="SUPFAM" id="SSF64376">
    <property type="entry name" value="YlxR-like"/>
    <property type="match status" value="1"/>
</dbReference>
<gene>
    <name evidence="2" type="ORF">A11S_1078</name>
</gene>
<dbReference type="InterPro" id="IPR035931">
    <property type="entry name" value="YlxR-like_sf"/>
</dbReference>
<organism evidence="2 3">
    <name type="scientific">Micavibrio aeruginosavorus EPB</name>
    <dbReference type="NCBI Taxonomy" id="349215"/>
    <lineage>
        <taxon>Bacteria</taxon>
        <taxon>Pseudomonadati</taxon>
        <taxon>Bdellovibrionota</taxon>
        <taxon>Bdellovibrionia</taxon>
        <taxon>Bdellovibrionales</taxon>
        <taxon>Pseudobdellovibrionaceae</taxon>
        <taxon>Micavibrio</taxon>
    </lineage>
</organism>
<dbReference type="RefSeq" id="WP_015467439.1">
    <property type="nucleotide sequence ID" value="NC_020812.1"/>
</dbReference>
<dbReference type="OrthoDB" id="9799836at2"/>
<dbReference type="STRING" id="349215.A11S_1078"/>
<keyword evidence="2" id="KW-0689">Ribosomal protein</keyword>
<dbReference type="InterPro" id="IPR029064">
    <property type="entry name" value="Ribosomal_eL30-like_sf"/>
</dbReference>
<dbReference type="HOGENOM" id="CLU_091016_1_0_5"/>
<dbReference type="Pfam" id="PF04296">
    <property type="entry name" value="YlxR"/>
    <property type="match status" value="1"/>
</dbReference>
<proteinExistence type="predicted"/>
<keyword evidence="2" id="KW-0687">Ribonucleoprotein</keyword>
<dbReference type="AlphaFoldDB" id="M4VIM3"/>
<protein>
    <submittedName>
        <fullName evidence="2">Putative nucleic-acid-binding protein implicated in transcription termination / ribosomal protein L7Ae family protein</fullName>
    </submittedName>
</protein>
<reference evidence="2 3" key="1">
    <citation type="journal article" date="2013" name="ISME J.">
        <title>By their genes ye shall know them: genomic signatures of predatory bacteria.</title>
        <authorList>
            <person name="Pasternak Z."/>
            <person name="Pietrokovski S."/>
            <person name="Rotem O."/>
            <person name="Gophna U."/>
            <person name="Lurie-Weinberger M.N."/>
            <person name="Jurkevitch E."/>
        </authorList>
    </citation>
    <scope>NUCLEOTIDE SEQUENCE [LARGE SCALE GENOMIC DNA]</scope>
    <source>
        <strain evidence="2">EPB</strain>
    </source>
</reference>
<dbReference type="GO" id="GO:0005840">
    <property type="term" value="C:ribosome"/>
    <property type="evidence" value="ECO:0007669"/>
    <property type="project" value="UniProtKB-KW"/>
</dbReference>
<sequence>MTFTKDNRTDDMIPPMADENLLSSGIVTSEGQDAAQPTAPAEPSAEIPAKKIKTETCLVSGETLPRDQMIRLVIGPDSMLYVDLDAKLPGTGFWITLGHSILAQAISRGSFTAAAHDSIKIPENIDEIITKALTRKALDMLSMARKAGDLITGADKCEQILRSRKGGVYVTAAEESAVTRRKLANLARSLPVIDQFSSADLSTHSGAQNVWHAVIRRGPLCQPFLNAVDRLNKFNND</sequence>
<dbReference type="Gene3D" id="3.30.1330.30">
    <property type="match status" value="1"/>
</dbReference>
<evidence type="ECO:0000313" key="3">
    <source>
        <dbReference type="Proteomes" id="UP000011932"/>
    </source>
</evidence>
<dbReference type="KEGG" id="man:A11S_1078"/>
<evidence type="ECO:0000259" key="1">
    <source>
        <dbReference type="Pfam" id="PF04296"/>
    </source>
</evidence>
<dbReference type="SUPFAM" id="SSF55315">
    <property type="entry name" value="L30e-like"/>
    <property type="match status" value="1"/>
</dbReference>
<feature type="domain" description="YlxR" evidence="1">
    <location>
        <begin position="56"/>
        <end position="127"/>
    </location>
</feature>
<dbReference type="Gene3D" id="3.30.1230.10">
    <property type="entry name" value="YlxR-like"/>
    <property type="match status" value="1"/>
</dbReference>
<name>M4VIM3_9BACT</name>